<dbReference type="Proteomes" id="UP001228113">
    <property type="component" value="Chromosome"/>
</dbReference>
<comment type="cofactor">
    <cofactor evidence="1">
        <name>FAD</name>
        <dbReference type="ChEBI" id="CHEBI:57692"/>
    </cofactor>
</comment>
<dbReference type="Gene3D" id="3.50.50.60">
    <property type="entry name" value="FAD/NAD(P)-binding domain"/>
    <property type="match status" value="1"/>
</dbReference>
<dbReference type="PROSITE" id="PS00198">
    <property type="entry name" value="4FE4S_FER_1"/>
    <property type="match status" value="1"/>
</dbReference>
<dbReference type="Pfam" id="PF13237">
    <property type="entry name" value="Fer4_10"/>
    <property type="match status" value="1"/>
</dbReference>
<dbReference type="KEGG" id="msea:METESE_06110"/>
<keyword evidence="8" id="KW-0411">Iron-sulfur</keyword>
<dbReference type="InterPro" id="IPR039650">
    <property type="entry name" value="HdrA-like"/>
</dbReference>
<evidence type="ECO:0000256" key="6">
    <source>
        <dbReference type="ARBA" id="ARBA00023002"/>
    </source>
</evidence>
<evidence type="ECO:0000313" key="11">
    <source>
        <dbReference type="Proteomes" id="UP001228113"/>
    </source>
</evidence>
<dbReference type="InterPro" id="IPR036188">
    <property type="entry name" value="FAD/NAD-bd_sf"/>
</dbReference>
<keyword evidence="6" id="KW-0560">Oxidoreductase</keyword>
<reference evidence="10" key="1">
    <citation type="journal article" date="2023" name="Int. J. Syst. Evol. Microbiol.">
        <title>Mesoterricola silvestris gen. nov., sp. nov., Mesoterricola sediminis sp. nov., Geothrix oryzae sp. nov., Geothrix edaphica sp. nov., Geothrix rubra sp. nov., and Geothrix limicola sp. nov., six novel members of Acidobacteriota isolated from soils.</title>
        <authorList>
            <person name="Itoh H."/>
            <person name="Sugisawa Y."/>
            <person name="Mise K."/>
            <person name="Xu Z."/>
            <person name="Kuniyasu M."/>
            <person name="Ushijima N."/>
            <person name="Kawano K."/>
            <person name="Kobayashi E."/>
            <person name="Shiratori Y."/>
            <person name="Masuda Y."/>
            <person name="Senoo K."/>
        </authorList>
    </citation>
    <scope>NUCLEOTIDE SEQUENCE</scope>
    <source>
        <strain evidence="10">W786</strain>
    </source>
</reference>
<dbReference type="GO" id="GO:0046872">
    <property type="term" value="F:metal ion binding"/>
    <property type="evidence" value="ECO:0007669"/>
    <property type="project" value="UniProtKB-KW"/>
</dbReference>
<evidence type="ECO:0000256" key="1">
    <source>
        <dbReference type="ARBA" id="ARBA00001974"/>
    </source>
</evidence>
<protein>
    <recommendedName>
        <fullName evidence="9">4Fe-4S ferredoxin-type domain-containing protein</fullName>
    </recommendedName>
</protein>
<keyword evidence="11" id="KW-1185">Reference proteome</keyword>
<evidence type="ECO:0000256" key="3">
    <source>
        <dbReference type="ARBA" id="ARBA00022485"/>
    </source>
</evidence>
<dbReference type="AlphaFoldDB" id="A0AA48KEP0"/>
<dbReference type="GO" id="GO:0016491">
    <property type="term" value="F:oxidoreductase activity"/>
    <property type="evidence" value="ECO:0007669"/>
    <property type="project" value="UniProtKB-KW"/>
</dbReference>
<dbReference type="Gene3D" id="3.30.70.20">
    <property type="match status" value="1"/>
</dbReference>
<dbReference type="SUPFAM" id="SSF54862">
    <property type="entry name" value="4Fe-4S ferredoxins"/>
    <property type="match status" value="1"/>
</dbReference>
<proteinExistence type="inferred from homology"/>
<dbReference type="InterPro" id="IPR017896">
    <property type="entry name" value="4Fe4S_Fe-S-bd"/>
</dbReference>
<keyword evidence="7" id="KW-0408">Iron</keyword>
<evidence type="ECO:0000256" key="7">
    <source>
        <dbReference type="ARBA" id="ARBA00023004"/>
    </source>
</evidence>
<sequence length="568" mass="61987">MDTPKIGVYVCNCGTNIKKVVDCDEVAQQASEQPGVVCARSYKYMCSNPGQEMIIKDIQEQGLDRVVVSACSPRMHESTFRGALAKAGLNPYFLEMANIREQCSWVHTDPRAATDKATDLTRGAVRRVVFHEALEKRFVDMCPATLVIGGGITGLTAALELAESGNQVYLVEQSGRLGGNLANVDLTAPYLDSARDLIRERILRATRNPNITVFLDAKVESLDGYVGNFKAKVASAGGTVPVEIGSVVVATGYKPFDASRVKAFGHGTNPNVITSFEFEAMLRKGRILTDKGRPPRYVTVIHCVGSRSEEFHPYCSRVCCMTALKYGQEIKSALPDAFVYDLYIDMHAFGKGCEDFYKQASEIRTIFMMFQKNTAPQILPGGPKDDCEMFLRVDDKLSGEEVDIPTDLVVLMVGMEARDDSAEVARLVNISRDKDGWFIESHPKLDPVATTTDGVYIAGCCQSPKDINESVAQARAATARIMAKIAKGRIEVDAVFAEVNQDDCSGCRVCNDLCPYGAIDFNSETRRSNVISAMCKACGACVTACPSAAIKGRHFTDEQIFAQIEGVL</sequence>
<dbReference type="Pfam" id="PF07992">
    <property type="entry name" value="Pyr_redox_2"/>
    <property type="match status" value="1"/>
</dbReference>
<keyword evidence="3" id="KW-0004">4Fe-4S</keyword>
<evidence type="ECO:0000313" key="10">
    <source>
        <dbReference type="EMBL" id="BDU75653.1"/>
    </source>
</evidence>
<evidence type="ECO:0000256" key="5">
    <source>
        <dbReference type="ARBA" id="ARBA00022827"/>
    </source>
</evidence>
<gene>
    <name evidence="10" type="ORF">METESE_06110</name>
</gene>
<dbReference type="EMBL" id="AP027081">
    <property type="protein sequence ID" value="BDU75653.1"/>
    <property type="molecule type" value="Genomic_DNA"/>
</dbReference>
<dbReference type="PANTHER" id="PTHR43498:SF1">
    <property type="entry name" value="COB--COM HETERODISULFIDE REDUCTASE IRON-SULFUR SUBUNIT A"/>
    <property type="match status" value="1"/>
</dbReference>
<organism evidence="10 11">
    <name type="scientific">Mesoterricola sediminis</name>
    <dbReference type="NCBI Taxonomy" id="2927980"/>
    <lineage>
        <taxon>Bacteria</taxon>
        <taxon>Pseudomonadati</taxon>
        <taxon>Acidobacteriota</taxon>
        <taxon>Holophagae</taxon>
        <taxon>Holophagales</taxon>
        <taxon>Holophagaceae</taxon>
        <taxon>Mesoterricola</taxon>
    </lineage>
</organism>
<evidence type="ECO:0000259" key="9">
    <source>
        <dbReference type="PROSITE" id="PS51379"/>
    </source>
</evidence>
<comment type="similarity">
    <text evidence="2">Belongs to the HdrA family.</text>
</comment>
<evidence type="ECO:0000256" key="8">
    <source>
        <dbReference type="ARBA" id="ARBA00023014"/>
    </source>
</evidence>
<evidence type="ECO:0000256" key="4">
    <source>
        <dbReference type="ARBA" id="ARBA00022723"/>
    </source>
</evidence>
<dbReference type="PANTHER" id="PTHR43498">
    <property type="entry name" value="FERREDOXIN:COB-COM HETERODISULFIDE REDUCTASE SUBUNIT A"/>
    <property type="match status" value="1"/>
</dbReference>
<dbReference type="InterPro" id="IPR017900">
    <property type="entry name" value="4Fe4S_Fe_S_CS"/>
</dbReference>
<accession>A0AA48KEP0</accession>
<dbReference type="GO" id="GO:0051539">
    <property type="term" value="F:4 iron, 4 sulfur cluster binding"/>
    <property type="evidence" value="ECO:0007669"/>
    <property type="project" value="UniProtKB-KW"/>
</dbReference>
<name>A0AA48KEP0_9BACT</name>
<keyword evidence="5" id="KW-0285">Flavoprotein</keyword>
<feature type="domain" description="4Fe-4S ferredoxin-type" evidence="9">
    <location>
        <begin position="495"/>
        <end position="524"/>
    </location>
</feature>
<dbReference type="RefSeq" id="WP_316411057.1">
    <property type="nucleotide sequence ID" value="NZ_AP027081.1"/>
</dbReference>
<dbReference type="InterPro" id="IPR023753">
    <property type="entry name" value="FAD/NAD-binding_dom"/>
</dbReference>
<keyword evidence="5" id="KW-0274">FAD</keyword>
<keyword evidence="4" id="KW-0479">Metal-binding</keyword>
<evidence type="ECO:0000256" key="2">
    <source>
        <dbReference type="ARBA" id="ARBA00006561"/>
    </source>
</evidence>
<dbReference type="SUPFAM" id="SSF51971">
    <property type="entry name" value="Nucleotide-binding domain"/>
    <property type="match status" value="1"/>
</dbReference>
<dbReference type="PROSITE" id="PS51379">
    <property type="entry name" value="4FE4S_FER_2"/>
    <property type="match status" value="2"/>
</dbReference>
<feature type="domain" description="4Fe-4S ferredoxin-type" evidence="9">
    <location>
        <begin position="526"/>
        <end position="555"/>
    </location>
</feature>